<evidence type="ECO:0000256" key="1">
    <source>
        <dbReference type="ARBA" id="ARBA00004651"/>
    </source>
</evidence>
<reference evidence="11 12" key="1">
    <citation type="journal article" date="2014" name="BMC Biol.">
        <title>A comprehensive evaluation of rodent malaria parasite genomes and gene expression.</title>
        <authorList>
            <person name="Otto T.D."/>
            <person name="Bohme U."/>
            <person name="Jackson A.P."/>
            <person name="Hunt M."/>
            <person name="Franke-Fayard B."/>
            <person name="Hoeijmakers W.A."/>
            <person name="Religa A.A."/>
            <person name="Robertson L."/>
            <person name="Sanders M."/>
            <person name="Ogun S.A."/>
            <person name="Cunningham D."/>
            <person name="Erhart A."/>
            <person name="Billker O."/>
            <person name="Khan S.M."/>
            <person name="Stunnenberg H.G."/>
            <person name="Langhorne J."/>
            <person name="Holder A.A."/>
            <person name="Waters A.P."/>
            <person name="Newbold C.I."/>
            <person name="Pain A."/>
            <person name="Berriman M."/>
            <person name="Janse C.J."/>
        </authorList>
    </citation>
    <scope>NUCLEOTIDE SEQUENCE [LARGE SCALE GENOMIC DNA]</scope>
    <source>
        <strain evidence="10 11">17X</strain>
        <strain evidence="9 12">YM</strain>
    </source>
</reference>
<evidence type="ECO:0000256" key="7">
    <source>
        <dbReference type="SAM" id="Phobius"/>
    </source>
</evidence>
<feature type="transmembrane region" description="Helical" evidence="7">
    <location>
        <begin position="257"/>
        <end position="280"/>
    </location>
</feature>
<evidence type="ECO:0000256" key="5">
    <source>
        <dbReference type="ARBA" id="ARBA00023136"/>
    </source>
</evidence>
<feature type="transmembrane region" description="Helical" evidence="7">
    <location>
        <begin position="384"/>
        <end position="400"/>
    </location>
</feature>
<keyword evidence="2" id="KW-1003">Cell membrane</keyword>
<dbReference type="AlphaFoldDB" id="A0A078KFB6"/>
<proteinExistence type="predicted"/>
<dbReference type="RefSeq" id="XP_022812893.1">
    <property type="nucleotide sequence ID" value="XM_022957514.1"/>
</dbReference>
<gene>
    <name evidence="10" type="ORF">PY17X_1424100</name>
    <name evidence="9" type="ORF">PYYM_1425900</name>
</gene>
<dbReference type="InterPro" id="IPR000620">
    <property type="entry name" value="EamA_dom"/>
</dbReference>
<dbReference type="EMBL" id="LM993668">
    <property type="protein sequence ID" value="VTZ81552.1"/>
    <property type="molecule type" value="Genomic_DNA"/>
</dbReference>
<dbReference type="KEGG" id="pyo:PY17X_1424100"/>
<dbReference type="PANTHER" id="PTHR32322">
    <property type="entry name" value="INNER MEMBRANE TRANSPORTER"/>
    <property type="match status" value="1"/>
</dbReference>
<dbReference type="EMBL" id="LK934642">
    <property type="protein sequence ID" value="CDU20591.1"/>
    <property type="molecule type" value="Genomic_DNA"/>
</dbReference>
<dbReference type="OMA" id="TALMSYY"/>
<accession>A0A078KFB6</accession>
<feature type="domain" description="EamA" evidence="8">
    <location>
        <begin position="257"/>
        <end position="399"/>
    </location>
</feature>
<protein>
    <submittedName>
        <fullName evidence="9">Drug metabolite transporter, putative</fullName>
    </submittedName>
    <submittedName>
        <fullName evidence="10">Drug/metabolite transporter DMT1, putative</fullName>
    </submittedName>
</protein>
<evidence type="ECO:0000256" key="6">
    <source>
        <dbReference type="SAM" id="MobiDB-lite"/>
    </source>
</evidence>
<evidence type="ECO:0000256" key="4">
    <source>
        <dbReference type="ARBA" id="ARBA00022989"/>
    </source>
</evidence>
<dbReference type="OrthoDB" id="1728340at2759"/>
<name>A0A078KFB6_PLAYE</name>
<keyword evidence="5 7" id="KW-0472">Membrane</keyword>
<feature type="transmembrane region" description="Helical" evidence="7">
    <location>
        <begin position="326"/>
        <end position="344"/>
    </location>
</feature>
<evidence type="ECO:0000313" key="11">
    <source>
        <dbReference type="Proteomes" id="UP000072874"/>
    </source>
</evidence>
<evidence type="ECO:0000259" key="8">
    <source>
        <dbReference type="Pfam" id="PF00892"/>
    </source>
</evidence>
<reference evidence="10" key="4">
    <citation type="submission" date="2019-05" db="EMBL/GenBank/DDBJ databases">
        <authorList>
            <consortium name="Pathogen Informatics"/>
        </authorList>
    </citation>
    <scope>NUCLEOTIDE SEQUENCE</scope>
    <source>
        <strain evidence="10">17X</strain>
    </source>
</reference>
<feature type="transmembrane region" description="Helical" evidence="7">
    <location>
        <begin position="230"/>
        <end position="251"/>
    </location>
</feature>
<feature type="transmembrane region" description="Helical" evidence="7">
    <location>
        <begin position="287"/>
        <end position="306"/>
    </location>
</feature>
<sequence>MKYMNIDFFPKFHQNEENAGTALVVINLMLLFSMLLYGINYILMKYFIMINGSIYIFITLRTLLTLPFMFYIYLSKKSEPKKKKLLHNVNEMYNEKIGENYNSCINNNDNNKKKTNNNNNTKVSDNKKGKKNKNNKNSSEEKNEENDIVLNLENSDSCCFSKITNNDEKLIPRSAYIPLIILSVTSALRQIIVIIALQYTDSHNAAIIQPTIPIFTALMSYYLKIEKLNYMSFLAILLSFIGLGITVEIWNLQSFDFGFLLLLTVPFTKGLQVIYINIAAKYVSNDIIQFCQMGILFLITLPYGILGEMFVNNNFNIMKEIYNLTRNQLICIIYSTIGVIYLCWKIQIVALNYLTPVTVSLYQSFQPAFTFVLARIFLNETINYNKYIGTVFIIISLILYQHSCKKFTKV</sequence>
<feature type="region of interest" description="Disordered" evidence="6">
    <location>
        <begin position="104"/>
        <end position="146"/>
    </location>
</feature>
<evidence type="ECO:0000313" key="12">
    <source>
        <dbReference type="Proteomes" id="UP000072904"/>
    </source>
</evidence>
<feature type="transmembrane region" description="Helical" evidence="7">
    <location>
        <begin position="21"/>
        <end position="42"/>
    </location>
</feature>
<evidence type="ECO:0000256" key="3">
    <source>
        <dbReference type="ARBA" id="ARBA00022692"/>
    </source>
</evidence>
<evidence type="ECO:0000256" key="2">
    <source>
        <dbReference type="ARBA" id="ARBA00022475"/>
    </source>
</evidence>
<evidence type="ECO:0000313" key="9">
    <source>
        <dbReference type="EMBL" id="CDU20591.1"/>
    </source>
</evidence>
<keyword evidence="4 7" id="KW-1133">Transmembrane helix</keyword>
<dbReference type="VEuPathDB" id="PlasmoDB:Py17XNL_001401085"/>
<reference evidence="9" key="2">
    <citation type="submission" date="2014-05" db="EMBL/GenBank/DDBJ databases">
        <authorList>
            <person name="Aslett A.Martin."/>
            <person name="De Silva Nishadi"/>
        </authorList>
    </citation>
    <scope>NUCLEOTIDE SEQUENCE</scope>
    <source>
        <strain evidence="9">YM</strain>
    </source>
</reference>
<dbReference type="Pfam" id="PF00892">
    <property type="entry name" value="EamA"/>
    <property type="match status" value="2"/>
</dbReference>
<keyword evidence="3 7" id="KW-0812">Transmembrane</keyword>
<dbReference type="GO" id="GO:0005886">
    <property type="term" value="C:plasma membrane"/>
    <property type="evidence" value="ECO:0007669"/>
    <property type="project" value="UniProtKB-SubCell"/>
</dbReference>
<dbReference type="GeneID" id="34860188"/>
<dbReference type="InterPro" id="IPR037185">
    <property type="entry name" value="EmrE-like"/>
</dbReference>
<evidence type="ECO:0000313" key="10">
    <source>
        <dbReference type="EMBL" id="VTZ81552.1"/>
    </source>
</evidence>
<dbReference type="Proteomes" id="UP000072904">
    <property type="component" value="Chromosome 14"/>
</dbReference>
<feature type="transmembrane region" description="Helical" evidence="7">
    <location>
        <begin position="54"/>
        <end position="74"/>
    </location>
</feature>
<feature type="domain" description="EamA" evidence="8">
    <location>
        <begin position="169"/>
        <end position="246"/>
    </location>
</feature>
<comment type="subcellular location">
    <subcellularLocation>
        <location evidence="1">Cell membrane</location>
        <topology evidence="1">Multi-pass membrane protein</topology>
    </subcellularLocation>
</comment>
<organism evidence="10 11">
    <name type="scientific">Plasmodium yoelii</name>
    <dbReference type="NCBI Taxonomy" id="5861"/>
    <lineage>
        <taxon>Eukaryota</taxon>
        <taxon>Sar</taxon>
        <taxon>Alveolata</taxon>
        <taxon>Apicomplexa</taxon>
        <taxon>Aconoidasida</taxon>
        <taxon>Haemosporida</taxon>
        <taxon>Plasmodiidae</taxon>
        <taxon>Plasmodium</taxon>
        <taxon>Plasmodium (Vinckeia)</taxon>
    </lineage>
</organism>
<dbReference type="VEuPathDB" id="PlasmoDB:PY17X_1424100"/>
<dbReference type="PANTHER" id="PTHR32322:SF18">
    <property type="entry name" value="S-ADENOSYLMETHIONINE_S-ADENOSYLHOMOCYSTEINE TRANSPORTER"/>
    <property type="match status" value="1"/>
</dbReference>
<dbReference type="InterPro" id="IPR050638">
    <property type="entry name" value="AA-Vitamin_Transporters"/>
</dbReference>
<feature type="transmembrane region" description="Helical" evidence="7">
    <location>
        <begin position="175"/>
        <end position="199"/>
    </location>
</feature>
<dbReference type="Proteomes" id="UP000072874">
    <property type="component" value="Chromosome 14"/>
</dbReference>
<reference evidence="10" key="3">
    <citation type="submission" date="2014-05" db="EMBL/GenBank/DDBJ databases">
        <authorList>
            <person name="Aslett M.A."/>
            <person name="De Silva N."/>
        </authorList>
    </citation>
    <scope>NUCLEOTIDE SEQUENCE</scope>
    <source>
        <strain evidence="10">17X</strain>
    </source>
</reference>
<dbReference type="VEuPathDB" id="PlasmoDB:PYYM_1425900"/>
<dbReference type="SUPFAM" id="SSF103481">
    <property type="entry name" value="Multidrug resistance efflux transporter EmrE"/>
    <property type="match status" value="2"/>
</dbReference>